<dbReference type="EMBL" id="OX459948">
    <property type="protein sequence ID" value="CAI9155478.1"/>
    <property type="molecule type" value="Genomic_DNA"/>
</dbReference>
<dbReference type="Proteomes" id="UP001176941">
    <property type="component" value="Chromosome 12"/>
</dbReference>
<evidence type="ECO:0000256" key="1">
    <source>
        <dbReference type="SAM" id="MobiDB-lite"/>
    </source>
</evidence>
<feature type="region of interest" description="Disordered" evidence="1">
    <location>
        <begin position="1"/>
        <end position="107"/>
    </location>
</feature>
<organism evidence="2 3">
    <name type="scientific">Rangifer tarandus platyrhynchus</name>
    <name type="common">Svalbard reindeer</name>
    <dbReference type="NCBI Taxonomy" id="3082113"/>
    <lineage>
        <taxon>Eukaryota</taxon>
        <taxon>Metazoa</taxon>
        <taxon>Chordata</taxon>
        <taxon>Craniata</taxon>
        <taxon>Vertebrata</taxon>
        <taxon>Euteleostomi</taxon>
        <taxon>Mammalia</taxon>
        <taxon>Eutheria</taxon>
        <taxon>Laurasiatheria</taxon>
        <taxon>Artiodactyla</taxon>
        <taxon>Ruminantia</taxon>
        <taxon>Pecora</taxon>
        <taxon>Cervidae</taxon>
        <taxon>Odocoileinae</taxon>
        <taxon>Rangifer</taxon>
    </lineage>
</organism>
<feature type="compositionally biased region" description="Pro residues" evidence="1">
    <location>
        <begin position="30"/>
        <end position="43"/>
    </location>
</feature>
<proteinExistence type="predicted"/>
<sequence>MRAPSSGPSRAFRRVGGAPGADEGTRAAPVRPPPGQGPAPPPAAYGTTCAPTPPPRGPGDASPPKLKPAGASFLWRPRLRLVLPARSTVRQDPLRAGAGSGGHTARS</sequence>
<evidence type="ECO:0000313" key="3">
    <source>
        <dbReference type="Proteomes" id="UP001176941"/>
    </source>
</evidence>
<protein>
    <submittedName>
        <fullName evidence="2">Uncharacterized protein</fullName>
    </submittedName>
</protein>
<feature type="compositionally biased region" description="Gly residues" evidence="1">
    <location>
        <begin position="98"/>
        <end position="107"/>
    </location>
</feature>
<reference evidence="2" key="1">
    <citation type="submission" date="2023-04" db="EMBL/GenBank/DDBJ databases">
        <authorList>
            <consortium name="ELIXIR-Norway"/>
        </authorList>
    </citation>
    <scope>NUCLEOTIDE SEQUENCE [LARGE SCALE GENOMIC DNA]</scope>
</reference>
<keyword evidence="3" id="KW-1185">Reference proteome</keyword>
<evidence type="ECO:0000313" key="2">
    <source>
        <dbReference type="EMBL" id="CAI9155478.1"/>
    </source>
</evidence>
<gene>
    <name evidence="2" type="ORF">MRATA1EN1_LOCUS4440</name>
</gene>
<name>A0ABN8Y4T2_RANTA</name>
<accession>A0ABN8Y4T2</accession>